<accession>A0ABU0E4Q0</accession>
<dbReference type="Pfam" id="PF04519">
    <property type="entry name" value="Bactofilin"/>
    <property type="match status" value="1"/>
</dbReference>
<dbReference type="PANTHER" id="PTHR35024:SF4">
    <property type="entry name" value="POLYMER-FORMING CYTOSKELETAL PROTEIN"/>
    <property type="match status" value="1"/>
</dbReference>
<reference evidence="2 3" key="1">
    <citation type="submission" date="2023-07" db="EMBL/GenBank/DDBJ databases">
        <title>Genomic Encyclopedia of Type Strains, Phase IV (KMG-IV): sequencing the most valuable type-strain genomes for metagenomic binning, comparative biology and taxonomic classification.</title>
        <authorList>
            <person name="Goeker M."/>
        </authorList>
    </citation>
    <scope>NUCLEOTIDE SEQUENCE [LARGE SCALE GENOMIC DNA]</scope>
    <source>
        <strain evidence="2 3">DSM 16784</strain>
    </source>
</reference>
<dbReference type="EMBL" id="JAUSUR010000004">
    <property type="protein sequence ID" value="MDQ0361855.1"/>
    <property type="molecule type" value="Genomic_DNA"/>
</dbReference>
<sequence>MEYNNDNIVSNENDYSVFAKGLIIEGDVTLVTPLIAKGEIKGNLTCEREIEIDDGAIITGNVSGSSITLLSGVISGDVNAAGNVLVEADSKIKGNVTGGVISINGLVEGNVTSSSEVVLSSEARIFGDITATYIDIEKGAKILGAINIGEKETGNAMNTVVIDRE</sequence>
<dbReference type="Proteomes" id="UP001230220">
    <property type="component" value="Unassembled WGS sequence"/>
</dbReference>
<name>A0ABU0E4Q0_9FIRM</name>
<protein>
    <submittedName>
        <fullName evidence="2">Cytoskeletal protein CcmA (Bactofilin family)</fullName>
    </submittedName>
</protein>
<evidence type="ECO:0000256" key="1">
    <source>
        <dbReference type="ARBA" id="ARBA00044755"/>
    </source>
</evidence>
<evidence type="ECO:0000313" key="2">
    <source>
        <dbReference type="EMBL" id="MDQ0361855.1"/>
    </source>
</evidence>
<comment type="similarity">
    <text evidence="1">Belongs to the bactofilin family.</text>
</comment>
<organism evidence="2 3">
    <name type="scientific">Breznakia pachnodae</name>
    <dbReference type="NCBI Taxonomy" id="265178"/>
    <lineage>
        <taxon>Bacteria</taxon>
        <taxon>Bacillati</taxon>
        <taxon>Bacillota</taxon>
        <taxon>Erysipelotrichia</taxon>
        <taxon>Erysipelotrichales</taxon>
        <taxon>Erysipelotrichaceae</taxon>
        <taxon>Breznakia</taxon>
    </lineage>
</organism>
<comment type="caution">
    <text evidence="2">The sequence shown here is derived from an EMBL/GenBank/DDBJ whole genome shotgun (WGS) entry which is preliminary data.</text>
</comment>
<proteinExistence type="inferred from homology"/>
<dbReference type="PANTHER" id="PTHR35024">
    <property type="entry name" value="HYPOTHETICAL CYTOSOLIC PROTEIN"/>
    <property type="match status" value="1"/>
</dbReference>
<dbReference type="InterPro" id="IPR007607">
    <property type="entry name" value="BacA/B"/>
</dbReference>
<dbReference type="RefSeq" id="WP_307408946.1">
    <property type="nucleotide sequence ID" value="NZ_JAUSUR010000004.1"/>
</dbReference>
<evidence type="ECO:0000313" key="3">
    <source>
        <dbReference type="Proteomes" id="UP001230220"/>
    </source>
</evidence>
<gene>
    <name evidence="2" type="ORF">J2S15_002605</name>
</gene>
<keyword evidence="3" id="KW-1185">Reference proteome</keyword>